<evidence type="ECO:0000256" key="1">
    <source>
        <dbReference type="SAM" id="MobiDB-lite"/>
    </source>
</evidence>
<evidence type="ECO:0000313" key="2">
    <source>
        <dbReference type="EMBL" id="MBB6449606.1"/>
    </source>
</evidence>
<dbReference type="AlphaFoldDB" id="A0A841PQZ9"/>
<feature type="compositionally biased region" description="Basic and acidic residues" evidence="1">
    <location>
        <begin position="12"/>
        <end position="30"/>
    </location>
</feature>
<gene>
    <name evidence="2" type="ORF">HNR44_001555</name>
</gene>
<sequence>MADLDEWLTAADRPHMERHDHESDDLTAKTNMPDHKAPISTIEGAGNLLAFNAEQLMRQYEAEQARTRSAAEWRRLEKWHIEREEFTIIDLAHRLRDFDREEYRAERKKWRRCQHRFCRNIYPVDSTNCVVPGWSKRKDSRYCTNACRVAARDAQREYERTAQIYENGTYLPVYAYRTITEDQKERNKKDSEFISENIENYAP</sequence>
<name>A0A841PQZ9_9BACL</name>
<comment type="caution">
    <text evidence="2">The sequence shown here is derived from an EMBL/GenBank/DDBJ whole genome shotgun (WGS) entry which is preliminary data.</text>
</comment>
<proteinExistence type="predicted"/>
<dbReference type="Proteomes" id="UP000568839">
    <property type="component" value="Unassembled WGS sequence"/>
</dbReference>
<evidence type="ECO:0000313" key="3">
    <source>
        <dbReference type="Proteomes" id="UP000568839"/>
    </source>
</evidence>
<reference evidence="2 3" key="1">
    <citation type="submission" date="2020-08" db="EMBL/GenBank/DDBJ databases">
        <title>Genomic Encyclopedia of Type Strains, Phase IV (KMG-IV): sequencing the most valuable type-strain genomes for metagenomic binning, comparative biology and taxonomic classification.</title>
        <authorList>
            <person name="Goeker M."/>
        </authorList>
    </citation>
    <scope>NUCLEOTIDE SEQUENCE [LARGE SCALE GENOMIC DNA]</scope>
    <source>
        <strain evidence="2 3">DSM 21769</strain>
    </source>
</reference>
<keyword evidence="3" id="KW-1185">Reference proteome</keyword>
<accession>A0A841PQZ9</accession>
<protein>
    <submittedName>
        <fullName evidence="2">Uncharacterized protein</fullName>
    </submittedName>
</protein>
<feature type="region of interest" description="Disordered" evidence="1">
    <location>
        <begin position="10"/>
        <end position="30"/>
    </location>
</feature>
<dbReference type="EMBL" id="JACHHJ010000001">
    <property type="protein sequence ID" value="MBB6449606.1"/>
    <property type="molecule type" value="Genomic_DNA"/>
</dbReference>
<organism evidence="2 3">
    <name type="scientific">Geomicrobium halophilum</name>
    <dbReference type="NCBI Taxonomy" id="549000"/>
    <lineage>
        <taxon>Bacteria</taxon>
        <taxon>Bacillati</taxon>
        <taxon>Bacillota</taxon>
        <taxon>Bacilli</taxon>
        <taxon>Bacillales</taxon>
        <taxon>Geomicrobium</taxon>
    </lineage>
</organism>
<dbReference type="RefSeq" id="WP_184403462.1">
    <property type="nucleotide sequence ID" value="NZ_JACHHJ010000001.1"/>
</dbReference>